<protein>
    <submittedName>
        <fullName evidence="3">Uncharacterized protein</fullName>
    </submittedName>
</protein>
<dbReference type="Proteomes" id="UP000267096">
    <property type="component" value="Unassembled WGS sequence"/>
</dbReference>
<dbReference type="AlphaFoldDB" id="A0A3P6QG44"/>
<name>A0A3P6QG44_ANISI</name>
<dbReference type="Gene3D" id="2.30.29.30">
    <property type="entry name" value="Pleckstrin-homology domain (PH domain)/Phosphotyrosine-binding domain (PTB)"/>
    <property type="match status" value="1"/>
</dbReference>
<sequence length="530" mass="59951">MCFWNVVEAWTVDDVVRWIQVYTRKVAGTDDSVLPYIDGIKKYGIDGHTLAVLDDDTLCLAGINKVGVRKLILQAVRLLLHFVSASVNVLVWCNSIDTENIQSLCLNICVSANELCNEIRNLFTTNMNKSEGETQRLGSLYAAISRIVDELKNLMNWLDRYAIFLSSERTSLTLFIFVQESIRSSKNLHRISNAINVSCIIILKCCQSIQRIIFVFTMATQLIAKCKDVIRHSNDPLILYTAHIERIYLRRRISQLEWGFDVQSTYLGVHMISNVKLRSPADACRKLDAGDELIQVNGETVIGWDLAKVVEKIHCCSGVTKCSERALNELVLLVKKRPREPWINNISLIERPIADAAVSAECSWRYQLPSTHSTSEHVLNDSDPIDNCERDDSSSSVVSSAISYNVHTINDTSWESDTDDEGITHYLLPARNDQLSTEDGREKGNMVQQLGTVPCEMLDAKQYEGRIRRKHLKEEICGGSVNGKWMKCWMVLRSSLLFVYDNPYAKEADLVIALANFYVSDAPELKTSKK</sequence>
<organism evidence="3 4">
    <name type="scientific">Anisakis simplex</name>
    <name type="common">Herring worm</name>
    <dbReference type="NCBI Taxonomy" id="6269"/>
    <lineage>
        <taxon>Eukaryota</taxon>
        <taxon>Metazoa</taxon>
        <taxon>Ecdysozoa</taxon>
        <taxon>Nematoda</taxon>
        <taxon>Chromadorea</taxon>
        <taxon>Rhabditida</taxon>
        <taxon>Spirurina</taxon>
        <taxon>Ascaridomorpha</taxon>
        <taxon>Ascaridoidea</taxon>
        <taxon>Anisakidae</taxon>
        <taxon>Anisakis</taxon>
        <taxon>Anisakis simplex complex</taxon>
    </lineage>
</organism>
<dbReference type="Gene3D" id="1.10.150.50">
    <property type="entry name" value="Transcription Factor, Ets-1"/>
    <property type="match status" value="1"/>
</dbReference>
<dbReference type="InterPro" id="IPR051566">
    <property type="entry name" value="CNKSR"/>
</dbReference>
<dbReference type="InterPro" id="IPR001660">
    <property type="entry name" value="SAM"/>
</dbReference>
<dbReference type="InterPro" id="IPR013761">
    <property type="entry name" value="SAM/pointed_sf"/>
</dbReference>
<dbReference type="SUPFAM" id="SSF47769">
    <property type="entry name" value="SAM/Pointed domain"/>
    <property type="match status" value="1"/>
</dbReference>
<dbReference type="SUPFAM" id="SSF50729">
    <property type="entry name" value="PH domain-like"/>
    <property type="match status" value="1"/>
</dbReference>
<dbReference type="PANTHER" id="PTHR12844:SF42">
    <property type="entry name" value="CONNECTOR ENHANCER OF KSR PROTEIN CNK"/>
    <property type="match status" value="1"/>
</dbReference>
<accession>A0A3P6QG44</accession>
<feature type="domain" description="SAM" evidence="1">
    <location>
        <begin position="10"/>
        <end position="82"/>
    </location>
</feature>
<feature type="domain" description="PDZ" evidence="2">
    <location>
        <begin position="246"/>
        <end position="313"/>
    </location>
</feature>
<dbReference type="InterPro" id="IPR001478">
    <property type="entry name" value="PDZ"/>
</dbReference>
<dbReference type="InterPro" id="IPR036034">
    <property type="entry name" value="PDZ_sf"/>
</dbReference>
<dbReference type="Pfam" id="PF00595">
    <property type="entry name" value="PDZ"/>
    <property type="match status" value="1"/>
</dbReference>
<evidence type="ECO:0000313" key="3">
    <source>
        <dbReference type="EMBL" id="VDK48892.1"/>
    </source>
</evidence>
<dbReference type="InterPro" id="IPR011993">
    <property type="entry name" value="PH-like_dom_sf"/>
</dbReference>
<evidence type="ECO:0000259" key="1">
    <source>
        <dbReference type="PROSITE" id="PS50105"/>
    </source>
</evidence>
<dbReference type="SMART" id="SM00454">
    <property type="entry name" value="SAM"/>
    <property type="match status" value="1"/>
</dbReference>
<dbReference type="SMART" id="SM00228">
    <property type="entry name" value="PDZ"/>
    <property type="match status" value="1"/>
</dbReference>
<dbReference type="Gene3D" id="2.30.42.10">
    <property type="match status" value="1"/>
</dbReference>
<evidence type="ECO:0000313" key="4">
    <source>
        <dbReference type="Proteomes" id="UP000267096"/>
    </source>
</evidence>
<dbReference type="PANTHER" id="PTHR12844">
    <property type="entry name" value="CONNECTOR ENCHANCER OF KINASE SUPPRESSOR OF RAS"/>
    <property type="match status" value="1"/>
</dbReference>
<proteinExistence type="predicted"/>
<dbReference type="SUPFAM" id="SSF50156">
    <property type="entry name" value="PDZ domain-like"/>
    <property type="match status" value="1"/>
</dbReference>
<dbReference type="PROSITE" id="PS50106">
    <property type="entry name" value="PDZ"/>
    <property type="match status" value="1"/>
</dbReference>
<reference evidence="3 4" key="1">
    <citation type="submission" date="2018-11" db="EMBL/GenBank/DDBJ databases">
        <authorList>
            <consortium name="Pathogen Informatics"/>
        </authorList>
    </citation>
    <scope>NUCLEOTIDE SEQUENCE [LARGE SCALE GENOMIC DNA]</scope>
</reference>
<dbReference type="OrthoDB" id="74412at2759"/>
<gene>
    <name evidence="3" type="ORF">ASIM_LOCUS13086</name>
</gene>
<dbReference type="EMBL" id="UYRR01031309">
    <property type="protein sequence ID" value="VDK48892.1"/>
    <property type="molecule type" value="Genomic_DNA"/>
</dbReference>
<evidence type="ECO:0000259" key="2">
    <source>
        <dbReference type="PROSITE" id="PS50106"/>
    </source>
</evidence>
<keyword evidence="4" id="KW-1185">Reference proteome</keyword>
<dbReference type="PROSITE" id="PS50105">
    <property type="entry name" value="SAM_DOMAIN"/>
    <property type="match status" value="1"/>
</dbReference>